<sequence>MRTMLEVCQEIQKVWKDEQNRLKAQEQAEKEYSTVMTKLHEEKECIKENERCNGVAATSRNLVG</sequence>
<dbReference type="Proteomes" id="UP000225872">
    <property type="component" value="Unassembled WGS sequence"/>
</dbReference>
<evidence type="ECO:0000313" key="1">
    <source>
        <dbReference type="EMBL" id="PGS91867.1"/>
    </source>
</evidence>
<dbReference type="EMBL" id="NULO01000139">
    <property type="protein sequence ID" value="PGS91867.1"/>
    <property type="molecule type" value="Genomic_DNA"/>
</dbReference>
<protein>
    <submittedName>
        <fullName evidence="1">Uncharacterized protein</fullName>
    </submittedName>
</protein>
<dbReference type="RefSeq" id="WP_098402148.1">
    <property type="nucleotide sequence ID" value="NZ_NULO01000139.1"/>
</dbReference>
<accession>A0A2B1CSL2</accession>
<name>A0A2B1CSL2_BACCE</name>
<dbReference type="AlphaFoldDB" id="A0A2B1CSL2"/>
<proteinExistence type="predicted"/>
<reference evidence="1 2" key="1">
    <citation type="submission" date="2017-09" db="EMBL/GenBank/DDBJ databases">
        <title>Large-scale bioinformatics analysis of Bacillus genomes uncovers conserved roles of natural products in bacterial physiology.</title>
        <authorList>
            <consortium name="Agbiome Team Llc"/>
            <person name="Bleich R.M."/>
            <person name="Grubbs K.J."/>
            <person name="Santa Maria K.C."/>
            <person name="Allen S.E."/>
            <person name="Farag S."/>
            <person name="Shank E.A."/>
            <person name="Bowers A."/>
        </authorList>
    </citation>
    <scope>NUCLEOTIDE SEQUENCE [LARGE SCALE GENOMIC DNA]</scope>
    <source>
        <strain evidence="1 2">AFS041432</strain>
    </source>
</reference>
<gene>
    <name evidence="1" type="ORF">COD09_27105</name>
</gene>
<evidence type="ECO:0000313" key="2">
    <source>
        <dbReference type="Proteomes" id="UP000225872"/>
    </source>
</evidence>
<organism evidence="1 2">
    <name type="scientific">Bacillus cereus</name>
    <dbReference type="NCBI Taxonomy" id="1396"/>
    <lineage>
        <taxon>Bacteria</taxon>
        <taxon>Bacillati</taxon>
        <taxon>Bacillota</taxon>
        <taxon>Bacilli</taxon>
        <taxon>Bacillales</taxon>
        <taxon>Bacillaceae</taxon>
        <taxon>Bacillus</taxon>
        <taxon>Bacillus cereus group</taxon>
    </lineage>
</organism>
<comment type="caution">
    <text evidence="1">The sequence shown here is derived from an EMBL/GenBank/DDBJ whole genome shotgun (WGS) entry which is preliminary data.</text>
</comment>